<feature type="transmembrane region" description="Helical" evidence="18">
    <location>
        <begin position="38"/>
        <end position="60"/>
    </location>
</feature>
<dbReference type="Pfam" id="PF02096">
    <property type="entry name" value="60KD_IMP"/>
    <property type="match status" value="1"/>
</dbReference>
<evidence type="ECO:0000313" key="20">
    <source>
        <dbReference type="EMBL" id="HJA04138.1"/>
    </source>
</evidence>
<evidence type="ECO:0000256" key="1">
    <source>
        <dbReference type="ARBA" id="ARBA00004651"/>
    </source>
</evidence>
<dbReference type="GO" id="GO:0005886">
    <property type="term" value="C:plasma membrane"/>
    <property type="evidence" value="ECO:0007669"/>
    <property type="project" value="UniProtKB-SubCell"/>
</dbReference>
<dbReference type="GO" id="GO:0032977">
    <property type="term" value="F:membrane insertase activity"/>
    <property type="evidence" value="ECO:0007669"/>
    <property type="project" value="InterPro"/>
</dbReference>
<gene>
    <name evidence="20" type="primary">yidC</name>
    <name evidence="20" type="ORF">H9800_04695</name>
</gene>
<dbReference type="PANTHER" id="PTHR12428">
    <property type="entry name" value="OXA1"/>
    <property type="match status" value="1"/>
</dbReference>
<evidence type="ECO:0000259" key="19">
    <source>
        <dbReference type="Pfam" id="PF02096"/>
    </source>
</evidence>
<keyword evidence="8 18" id="KW-1133">Transmembrane helix</keyword>
<keyword evidence="4" id="KW-0813">Transport</keyword>
<dbReference type="InterPro" id="IPR001708">
    <property type="entry name" value="YidC/ALB3/OXA1/COX18"/>
</dbReference>
<evidence type="ECO:0000256" key="17">
    <source>
        <dbReference type="SAM" id="MobiDB-lite"/>
    </source>
</evidence>
<keyword evidence="10" id="KW-0143">Chaperone</keyword>
<dbReference type="NCBIfam" id="TIGR03592">
    <property type="entry name" value="yidC_oxa1_cterm"/>
    <property type="match status" value="1"/>
</dbReference>
<protein>
    <recommendedName>
        <fullName evidence="3">Membrane protein insertase YidC</fullName>
    </recommendedName>
    <alternativeName>
        <fullName evidence="15">Foldase YidC</fullName>
    </alternativeName>
    <alternativeName>
        <fullName evidence="14">Membrane integrase YidC</fullName>
    </alternativeName>
    <alternativeName>
        <fullName evidence="13">Membrane protein YidC</fullName>
    </alternativeName>
</protein>
<reference evidence="20" key="2">
    <citation type="submission" date="2021-04" db="EMBL/GenBank/DDBJ databases">
        <authorList>
            <person name="Gilroy R."/>
        </authorList>
    </citation>
    <scope>NUCLEOTIDE SEQUENCE</scope>
    <source>
        <strain evidence="20">ChiHjej8B7-3636</strain>
    </source>
</reference>
<dbReference type="GO" id="GO:0015031">
    <property type="term" value="P:protein transport"/>
    <property type="evidence" value="ECO:0007669"/>
    <property type="project" value="UniProtKB-KW"/>
</dbReference>
<evidence type="ECO:0000256" key="13">
    <source>
        <dbReference type="ARBA" id="ARBA00031538"/>
    </source>
</evidence>
<sequence length="380" mass="42829">MGDFFGTILFPIRWVIEAILVGWHWVWTSIGLPGNDGLSWVLSILGVVVVVRLAIFPLFVKQINSQRKMMELGPQMKKVQEKYRGKKDQLSREAQMRETQALYKKHGTSPVSGCLPMLVQMPIFLSLFWTLRDIATWHAEGHGGLNKWLFTADKVSQFEDAMLFDVAPLSKTLIDHFQHPMATSTAAIVMMILLVALMIATQFLTQLQIVSKNLSPEAKQGQAYQMQRVMLYIIPFAMVFSGVFFPLGVVTYWFFNNLWTMAQQFYIIRENPTPGSEAAKAREERVAKKGKRINAKGKVVSIEEYEREQAEIVRQVELERQAKAKRVQPKSAKRAKKDAQQAAQQKKQGPNDTGQAASAQRKPASEKPSGTSANGEGKTV</sequence>
<evidence type="ECO:0000256" key="9">
    <source>
        <dbReference type="ARBA" id="ARBA00023136"/>
    </source>
</evidence>
<keyword evidence="5" id="KW-1003">Cell membrane</keyword>
<evidence type="ECO:0000256" key="16">
    <source>
        <dbReference type="RuleBase" id="RU003945"/>
    </source>
</evidence>
<dbReference type="AlphaFoldDB" id="A0A9D2H3Z2"/>
<evidence type="ECO:0000256" key="6">
    <source>
        <dbReference type="ARBA" id="ARBA00022692"/>
    </source>
</evidence>
<keyword evidence="9 18" id="KW-0472">Membrane</keyword>
<feature type="transmembrane region" description="Helical" evidence="18">
    <location>
        <begin position="229"/>
        <end position="255"/>
    </location>
</feature>
<feature type="transmembrane region" description="Helical" evidence="18">
    <location>
        <begin position="186"/>
        <end position="209"/>
    </location>
</feature>
<dbReference type="InterPro" id="IPR047196">
    <property type="entry name" value="YidC_ALB_C"/>
</dbReference>
<evidence type="ECO:0000256" key="18">
    <source>
        <dbReference type="SAM" id="Phobius"/>
    </source>
</evidence>
<comment type="similarity">
    <text evidence="2">Belongs to the OXA1/ALB3/YidC family. Type 1 subfamily.</text>
</comment>
<dbReference type="Proteomes" id="UP000824220">
    <property type="component" value="Unassembled WGS sequence"/>
</dbReference>
<dbReference type="GO" id="GO:0051205">
    <property type="term" value="P:protein insertion into membrane"/>
    <property type="evidence" value="ECO:0007669"/>
    <property type="project" value="TreeGrafter"/>
</dbReference>
<evidence type="ECO:0000256" key="14">
    <source>
        <dbReference type="ARBA" id="ARBA00033245"/>
    </source>
</evidence>
<evidence type="ECO:0000256" key="2">
    <source>
        <dbReference type="ARBA" id="ARBA00010527"/>
    </source>
</evidence>
<dbReference type="PANTHER" id="PTHR12428:SF65">
    <property type="entry name" value="CYTOCHROME C OXIDASE ASSEMBLY PROTEIN COX18, MITOCHONDRIAL"/>
    <property type="match status" value="1"/>
</dbReference>
<name>A0A9D2H3Z2_9MICO</name>
<evidence type="ECO:0000256" key="12">
    <source>
        <dbReference type="ARBA" id="ARBA00026028"/>
    </source>
</evidence>
<keyword evidence="7" id="KW-0653">Protein transport</keyword>
<evidence type="ECO:0000256" key="8">
    <source>
        <dbReference type="ARBA" id="ARBA00022989"/>
    </source>
</evidence>
<dbReference type="InterPro" id="IPR028055">
    <property type="entry name" value="YidC/Oxa/ALB_C"/>
</dbReference>
<evidence type="ECO:0000313" key="21">
    <source>
        <dbReference type="Proteomes" id="UP000824220"/>
    </source>
</evidence>
<evidence type="ECO:0000256" key="7">
    <source>
        <dbReference type="ARBA" id="ARBA00022927"/>
    </source>
</evidence>
<evidence type="ECO:0000256" key="10">
    <source>
        <dbReference type="ARBA" id="ARBA00023186"/>
    </source>
</evidence>
<feature type="compositionally biased region" description="Basic residues" evidence="17">
    <location>
        <begin position="323"/>
        <end position="336"/>
    </location>
</feature>
<comment type="subunit">
    <text evidence="12">Interacts with the Sec translocase complex via SecD. Specifically interacts with transmembrane segments of nascent integral membrane proteins during membrane integration.</text>
</comment>
<reference evidence="20" key="1">
    <citation type="journal article" date="2021" name="PeerJ">
        <title>Extensive microbial diversity within the chicken gut microbiome revealed by metagenomics and culture.</title>
        <authorList>
            <person name="Gilroy R."/>
            <person name="Ravi A."/>
            <person name="Getino M."/>
            <person name="Pursley I."/>
            <person name="Horton D.L."/>
            <person name="Alikhan N.F."/>
            <person name="Baker D."/>
            <person name="Gharbi K."/>
            <person name="Hall N."/>
            <person name="Watson M."/>
            <person name="Adriaenssens E.M."/>
            <person name="Foster-Nyarko E."/>
            <person name="Jarju S."/>
            <person name="Secka A."/>
            <person name="Antonio M."/>
            <person name="Oren A."/>
            <person name="Chaudhuri R.R."/>
            <person name="La Ragione R."/>
            <person name="Hildebrand F."/>
            <person name="Pallen M.J."/>
        </authorList>
    </citation>
    <scope>NUCLEOTIDE SEQUENCE</scope>
    <source>
        <strain evidence="20">ChiHjej8B7-3636</strain>
    </source>
</reference>
<keyword evidence="6 16" id="KW-0812">Transmembrane</keyword>
<feature type="region of interest" description="Disordered" evidence="17">
    <location>
        <begin position="321"/>
        <end position="380"/>
    </location>
</feature>
<comment type="subcellular location">
    <subcellularLocation>
        <location evidence="1">Cell membrane</location>
        <topology evidence="1">Multi-pass membrane protein</topology>
    </subcellularLocation>
    <subcellularLocation>
        <location evidence="16">Membrane</location>
        <topology evidence="16">Multi-pass membrane protein</topology>
    </subcellularLocation>
</comment>
<comment type="caution">
    <text evidence="20">The sequence shown here is derived from an EMBL/GenBank/DDBJ whole genome shotgun (WGS) entry which is preliminary data.</text>
</comment>
<evidence type="ECO:0000256" key="11">
    <source>
        <dbReference type="ARBA" id="ARBA00025034"/>
    </source>
</evidence>
<comment type="function">
    <text evidence="11">Required for the insertion and/or proper folding and/or complex formation of integral membrane proteins into the membrane. Involved in integration of membrane proteins that insert both dependently and independently of the Sec translocase complex, as well as at least some lipoproteins. Aids folding of multispanning membrane proteins.</text>
</comment>
<evidence type="ECO:0000256" key="4">
    <source>
        <dbReference type="ARBA" id="ARBA00022448"/>
    </source>
</evidence>
<dbReference type="EMBL" id="DXAM01000063">
    <property type="protein sequence ID" value="HJA04138.1"/>
    <property type="molecule type" value="Genomic_DNA"/>
</dbReference>
<feature type="transmembrane region" description="Helical" evidence="18">
    <location>
        <begin position="7"/>
        <end position="26"/>
    </location>
</feature>
<feature type="domain" description="Membrane insertase YidC/Oxa/ALB C-terminal" evidence="19">
    <location>
        <begin position="40"/>
        <end position="268"/>
    </location>
</feature>
<dbReference type="NCBIfam" id="NF002350">
    <property type="entry name" value="PRK01315.1"/>
    <property type="match status" value="1"/>
</dbReference>
<evidence type="ECO:0000256" key="15">
    <source>
        <dbReference type="ARBA" id="ARBA00033342"/>
    </source>
</evidence>
<accession>A0A9D2H3Z2</accession>
<organism evidence="20 21">
    <name type="scientific">Candidatus Microbacterium stercoravium</name>
    <dbReference type="NCBI Taxonomy" id="2838697"/>
    <lineage>
        <taxon>Bacteria</taxon>
        <taxon>Bacillati</taxon>
        <taxon>Actinomycetota</taxon>
        <taxon>Actinomycetes</taxon>
        <taxon>Micrococcales</taxon>
        <taxon>Microbacteriaceae</taxon>
        <taxon>Microbacterium</taxon>
    </lineage>
</organism>
<proteinExistence type="inferred from homology"/>
<evidence type="ECO:0000256" key="5">
    <source>
        <dbReference type="ARBA" id="ARBA00022475"/>
    </source>
</evidence>
<evidence type="ECO:0000256" key="3">
    <source>
        <dbReference type="ARBA" id="ARBA00015325"/>
    </source>
</evidence>
<dbReference type="CDD" id="cd20070">
    <property type="entry name" value="5TM_YidC_Alb3"/>
    <property type="match status" value="1"/>
</dbReference>